<evidence type="ECO:0000313" key="2">
    <source>
        <dbReference type="EMBL" id="AKI28692.1"/>
    </source>
</evidence>
<dbReference type="RefSeq" id="YP_009188418.1">
    <property type="nucleotide sequence ID" value="NC_028665.1"/>
</dbReference>
<gene>
    <name evidence="2" type="ORF">GTE6_50</name>
</gene>
<dbReference type="Proteomes" id="UP000202434">
    <property type="component" value="Segment"/>
</dbReference>
<proteinExistence type="predicted"/>
<feature type="domain" description="Helix-turn-helix" evidence="1">
    <location>
        <begin position="7"/>
        <end position="55"/>
    </location>
</feature>
<dbReference type="Pfam" id="PF12728">
    <property type="entry name" value="HTH_17"/>
    <property type="match status" value="1"/>
</dbReference>
<sequence length="61" mass="6623">MTDQAALSIPDTGRYLGGISRAQVYKLIDAGHLTRVKIGRRAMITRESCDQYLASLVGGVQ</sequence>
<protein>
    <recommendedName>
        <fullName evidence="1">Helix-turn-helix domain-containing protein</fullName>
    </recommendedName>
</protein>
<dbReference type="GeneID" id="26516834"/>
<dbReference type="OrthoDB" id="22690at10239"/>
<evidence type="ECO:0000259" key="1">
    <source>
        <dbReference type="Pfam" id="PF12728"/>
    </source>
</evidence>
<dbReference type="InterPro" id="IPR041657">
    <property type="entry name" value="HTH_17"/>
</dbReference>
<name>A0A0K0MWS1_9CAUD</name>
<reference evidence="2 3" key="1">
    <citation type="journal article" date="2015" name="PLoS ONE">
        <title>Lysis to Kill: Evaluation of the Lytic Abilities, and Genomics of Nine Bacteriophages Infective for Gordonia spp. and Their Potential Use in Activated Sludge Foam Biocontrol.</title>
        <authorList>
            <person name="Dyson Z.A."/>
            <person name="Tucci J."/>
            <person name="Seviour R.J."/>
            <person name="Petrovski S."/>
        </authorList>
    </citation>
    <scope>NUCLEOTIDE SEQUENCE [LARGE SCALE GENOMIC DNA]</scope>
</reference>
<organism evidence="2 3">
    <name type="scientific">Gordonia phage GTE6</name>
    <dbReference type="NCBI Taxonomy" id="1647474"/>
    <lineage>
        <taxon>Viruses</taxon>
        <taxon>Duplodnaviria</taxon>
        <taxon>Heunggongvirae</taxon>
        <taxon>Uroviricota</taxon>
        <taxon>Caudoviricetes</taxon>
        <taxon>Stackebrandtviridae</taxon>
        <taxon>Schenleyvirinae</taxon>
        <taxon>Dexdertvirus</taxon>
        <taxon>Dexdertvirus GTE6</taxon>
    </lineage>
</organism>
<accession>A0A0K0MWS1</accession>
<dbReference type="KEGG" id="vg:26516834"/>
<dbReference type="EMBL" id="KR053200">
    <property type="protein sequence ID" value="AKI28692.1"/>
    <property type="molecule type" value="Genomic_DNA"/>
</dbReference>
<evidence type="ECO:0000313" key="3">
    <source>
        <dbReference type="Proteomes" id="UP000202434"/>
    </source>
</evidence>
<keyword evidence="3" id="KW-1185">Reference proteome</keyword>